<dbReference type="HOGENOM" id="CLU_075538_0_0_10"/>
<keyword evidence="5" id="KW-1185">Reference proteome</keyword>
<dbReference type="InterPro" id="IPR054331">
    <property type="entry name" value="LiaF_TM"/>
</dbReference>
<evidence type="ECO:0000256" key="1">
    <source>
        <dbReference type="SAM" id="Phobius"/>
    </source>
</evidence>
<feature type="transmembrane region" description="Helical" evidence="1">
    <location>
        <begin position="68"/>
        <end position="84"/>
    </location>
</feature>
<feature type="transmembrane region" description="Helical" evidence="1">
    <location>
        <begin position="91"/>
        <end position="110"/>
    </location>
</feature>
<sequence>MENQDYKQEYKEYKNMEPNFEDRFQERRRRHMQKYGRPNNVLGGLVLVAIGVIYLLNQIDSALIPDYIFKWYTLLIAVGLFVGAKHNFRGGGWIIPILIGTYFLMINNSILPAEFQRYAVPTGIILLGVFVMIRSKRNKEFYDCVTESVSDEDVIDITNVFGGSKRTVLSKNFKGGKISSVFGGVDLNLTQADFEGTIYMDIENVFGGTKLLVPANWEVKVETVSVFGGVNDKRPIMPASDAPSKILIIKGTCVFGGIDIKSY</sequence>
<name>H8KTF4_SOLCM</name>
<dbReference type="PANTHER" id="PTHR40763:SF5">
    <property type="entry name" value="MEMBRANE PROTEIN"/>
    <property type="match status" value="1"/>
</dbReference>
<feature type="domain" description="Cell wall-active antibiotics response LiaF-like C-terminal" evidence="2">
    <location>
        <begin position="173"/>
        <end position="231"/>
    </location>
</feature>
<feature type="transmembrane region" description="Helical" evidence="1">
    <location>
        <begin position="116"/>
        <end position="133"/>
    </location>
</feature>
<feature type="domain" description="LiaF transmembrane" evidence="3">
    <location>
        <begin position="43"/>
        <end position="139"/>
    </location>
</feature>
<proteinExistence type="predicted"/>
<keyword evidence="1" id="KW-0472">Membrane</keyword>
<dbReference type="OrthoDB" id="129627at2"/>
<keyword evidence="1" id="KW-1133">Transmembrane helix</keyword>
<dbReference type="Proteomes" id="UP000007590">
    <property type="component" value="Chromosome"/>
</dbReference>
<dbReference type="Pfam" id="PF09922">
    <property type="entry name" value="LiaF-like_C"/>
    <property type="match status" value="1"/>
</dbReference>
<dbReference type="AlphaFoldDB" id="H8KTF4"/>
<organism evidence="4 5">
    <name type="scientific">Solitalea canadensis (strain ATCC 29591 / DSM 3403 / JCM 21819 / LMG 8368 / NBRC 15130 / NCIMB 12057 / USAM 9D)</name>
    <name type="common">Flexibacter canadensis</name>
    <dbReference type="NCBI Taxonomy" id="929556"/>
    <lineage>
        <taxon>Bacteria</taxon>
        <taxon>Pseudomonadati</taxon>
        <taxon>Bacteroidota</taxon>
        <taxon>Sphingobacteriia</taxon>
        <taxon>Sphingobacteriales</taxon>
        <taxon>Sphingobacteriaceae</taxon>
        <taxon>Solitalea</taxon>
    </lineage>
</organism>
<dbReference type="eggNOG" id="COG4758">
    <property type="taxonomic scope" value="Bacteria"/>
</dbReference>
<feature type="transmembrane region" description="Helical" evidence="1">
    <location>
        <begin position="38"/>
        <end position="56"/>
    </location>
</feature>
<reference evidence="4" key="1">
    <citation type="submission" date="2012-02" db="EMBL/GenBank/DDBJ databases">
        <title>The complete genome of Solitalea canadensis DSM 3403.</title>
        <authorList>
            <consortium name="US DOE Joint Genome Institute (JGI-PGF)"/>
            <person name="Lucas S."/>
            <person name="Copeland A."/>
            <person name="Lapidus A."/>
            <person name="Glavina del Rio T."/>
            <person name="Dalin E."/>
            <person name="Tice H."/>
            <person name="Bruce D."/>
            <person name="Goodwin L."/>
            <person name="Pitluck S."/>
            <person name="Peters L."/>
            <person name="Ovchinnikova G."/>
            <person name="Lu M."/>
            <person name="Kyrpides N."/>
            <person name="Mavromatis K."/>
            <person name="Ivanova N."/>
            <person name="Brettin T."/>
            <person name="Detter J.C."/>
            <person name="Han C."/>
            <person name="Larimer F."/>
            <person name="Land M."/>
            <person name="Hauser L."/>
            <person name="Markowitz V."/>
            <person name="Cheng J.-F."/>
            <person name="Hugenholtz P."/>
            <person name="Woyke T."/>
            <person name="Wu D."/>
            <person name="Spring S."/>
            <person name="Schroeder M."/>
            <person name="Kopitz M."/>
            <person name="Brambilla E."/>
            <person name="Klenk H.-P."/>
            <person name="Eisen J.A."/>
        </authorList>
    </citation>
    <scope>NUCLEOTIDE SEQUENCE</scope>
    <source>
        <strain evidence="4">DSM 3403</strain>
    </source>
</reference>
<keyword evidence="1" id="KW-0812">Transmembrane</keyword>
<evidence type="ECO:0000259" key="3">
    <source>
        <dbReference type="Pfam" id="PF22570"/>
    </source>
</evidence>
<dbReference type="EMBL" id="CP003349">
    <property type="protein sequence ID" value="AFD06291.1"/>
    <property type="molecule type" value="Genomic_DNA"/>
</dbReference>
<accession>H8KTF4</accession>
<dbReference type="InterPro" id="IPR024425">
    <property type="entry name" value="LiaF-like_C"/>
</dbReference>
<evidence type="ECO:0000313" key="5">
    <source>
        <dbReference type="Proteomes" id="UP000007590"/>
    </source>
</evidence>
<evidence type="ECO:0000313" key="4">
    <source>
        <dbReference type="EMBL" id="AFD06291.1"/>
    </source>
</evidence>
<gene>
    <name evidence="4" type="ordered locus">Solca_1190</name>
</gene>
<dbReference type="KEGG" id="scn:Solca_1190"/>
<dbReference type="STRING" id="929556.Solca_1190"/>
<dbReference type="Pfam" id="PF22570">
    <property type="entry name" value="LiaF-TM"/>
    <property type="match status" value="1"/>
</dbReference>
<dbReference type="RefSeq" id="WP_014679518.1">
    <property type="nucleotide sequence ID" value="NC_017770.1"/>
</dbReference>
<evidence type="ECO:0000259" key="2">
    <source>
        <dbReference type="Pfam" id="PF09922"/>
    </source>
</evidence>
<protein>
    <submittedName>
        <fullName evidence="4">Putative membrane protein (DUF2154)</fullName>
    </submittedName>
</protein>
<dbReference type="PANTHER" id="PTHR40763">
    <property type="entry name" value="MEMBRANE PROTEIN-RELATED"/>
    <property type="match status" value="1"/>
</dbReference>